<dbReference type="Proteomes" id="UP001221898">
    <property type="component" value="Unassembled WGS sequence"/>
</dbReference>
<evidence type="ECO:0000313" key="1">
    <source>
        <dbReference type="EMBL" id="KAJ8407851.1"/>
    </source>
</evidence>
<protein>
    <submittedName>
        <fullName evidence="1">Uncharacterized protein</fullName>
    </submittedName>
</protein>
<accession>A0AAD7SSH3</accession>
<comment type="caution">
    <text evidence="1">The sequence shown here is derived from an EMBL/GenBank/DDBJ whole genome shotgun (WGS) entry which is preliminary data.</text>
</comment>
<keyword evidence="2" id="KW-1185">Reference proteome</keyword>
<sequence>MGFEVVRQRERGRWKTLSLLERAQDLEDSGAGARGRTEQGRVFCSPGRAAVMATGCRRRAEKQLGSSSLWPAAHACECAGSGSRALVFLECVREMSQRVSGKAFSARAKVRPSHAALKERETQFTQIDVHYSSPSFVVVQYYGGV</sequence>
<evidence type="ECO:0000313" key="2">
    <source>
        <dbReference type="Proteomes" id="UP001221898"/>
    </source>
</evidence>
<organism evidence="1 2">
    <name type="scientific">Aldrovandia affinis</name>
    <dbReference type="NCBI Taxonomy" id="143900"/>
    <lineage>
        <taxon>Eukaryota</taxon>
        <taxon>Metazoa</taxon>
        <taxon>Chordata</taxon>
        <taxon>Craniata</taxon>
        <taxon>Vertebrata</taxon>
        <taxon>Euteleostomi</taxon>
        <taxon>Actinopterygii</taxon>
        <taxon>Neopterygii</taxon>
        <taxon>Teleostei</taxon>
        <taxon>Notacanthiformes</taxon>
        <taxon>Halosauridae</taxon>
        <taxon>Aldrovandia</taxon>
    </lineage>
</organism>
<dbReference type="EMBL" id="JAINUG010000037">
    <property type="protein sequence ID" value="KAJ8407851.1"/>
    <property type="molecule type" value="Genomic_DNA"/>
</dbReference>
<proteinExistence type="predicted"/>
<reference evidence="1" key="1">
    <citation type="journal article" date="2023" name="Science">
        <title>Genome structures resolve the early diversification of teleost fishes.</title>
        <authorList>
            <person name="Parey E."/>
            <person name="Louis A."/>
            <person name="Montfort J."/>
            <person name="Bouchez O."/>
            <person name="Roques C."/>
            <person name="Iampietro C."/>
            <person name="Lluch J."/>
            <person name="Castinel A."/>
            <person name="Donnadieu C."/>
            <person name="Desvignes T."/>
            <person name="Floi Bucao C."/>
            <person name="Jouanno E."/>
            <person name="Wen M."/>
            <person name="Mejri S."/>
            <person name="Dirks R."/>
            <person name="Jansen H."/>
            <person name="Henkel C."/>
            <person name="Chen W.J."/>
            <person name="Zahm M."/>
            <person name="Cabau C."/>
            <person name="Klopp C."/>
            <person name="Thompson A.W."/>
            <person name="Robinson-Rechavi M."/>
            <person name="Braasch I."/>
            <person name="Lecointre G."/>
            <person name="Bobe J."/>
            <person name="Postlethwait J.H."/>
            <person name="Berthelot C."/>
            <person name="Roest Crollius H."/>
            <person name="Guiguen Y."/>
        </authorList>
    </citation>
    <scope>NUCLEOTIDE SEQUENCE</scope>
    <source>
        <strain evidence="1">NC1722</strain>
    </source>
</reference>
<name>A0AAD7SSH3_9TELE</name>
<gene>
    <name evidence="1" type="ORF">AAFF_G00268950</name>
</gene>
<dbReference type="AlphaFoldDB" id="A0AAD7SSH3"/>